<protein>
    <recommendedName>
        <fullName evidence="5">DMT family transporter</fullName>
    </recommendedName>
</protein>
<evidence type="ECO:0008006" key="5">
    <source>
        <dbReference type="Google" id="ProtNLM"/>
    </source>
</evidence>
<accession>A0ABV6QD64</accession>
<sequence>MVLGLGAALGAAALFGVAAILQAIGSRKVPTESELDPRDLVQFVGRLLRQPAFLAALLLNLIGFVLHFIALRHLPLYLAQAGIAGSLAVTALLATRVMHDRLSAVEWSAVVGMCAGLALLAASSGHAGVDTAGTGLKVGLAVALGVIAVIGLLVSRSQHAIATAVLGLLAGFGFAGVAISARLLPEGGLGAMLRGPTAYTLAASGALAFLLYSMALQRGTVTVATASMIAMQTITPAVVGVVLLSDEIRAGWAVGAIAGFAITAAGAIVLVRFERVRDETPAQPGEPGEPSDEASNGAQAPA</sequence>
<dbReference type="RefSeq" id="WP_380043250.1">
    <property type="nucleotide sequence ID" value="NZ_JBHLTC010000001.1"/>
</dbReference>
<organism evidence="3 4">
    <name type="scientific">Kribbella deserti</name>
    <dbReference type="NCBI Taxonomy" id="1926257"/>
    <lineage>
        <taxon>Bacteria</taxon>
        <taxon>Bacillati</taxon>
        <taxon>Actinomycetota</taxon>
        <taxon>Actinomycetes</taxon>
        <taxon>Propionibacteriales</taxon>
        <taxon>Kribbellaceae</taxon>
        <taxon>Kribbella</taxon>
    </lineage>
</organism>
<gene>
    <name evidence="3" type="ORF">ACFFGN_00750</name>
</gene>
<keyword evidence="4" id="KW-1185">Reference proteome</keyword>
<keyword evidence="2" id="KW-0472">Membrane</keyword>
<dbReference type="PANTHER" id="PTHR40761">
    <property type="entry name" value="CONSERVED INTEGRAL MEMBRANE ALANINE VALINE AND LEUCINE RICH PROTEIN-RELATED"/>
    <property type="match status" value="1"/>
</dbReference>
<reference evidence="3 4" key="1">
    <citation type="submission" date="2024-09" db="EMBL/GenBank/DDBJ databases">
        <authorList>
            <person name="Sun Q."/>
            <person name="Mori K."/>
        </authorList>
    </citation>
    <scope>NUCLEOTIDE SEQUENCE [LARGE SCALE GENOMIC DNA]</scope>
    <source>
        <strain evidence="3 4">CGMCC 1.15906</strain>
    </source>
</reference>
<feature type="transmembrane region" description="Helical" evidence="2">
    <location>
        <begin position="221"/>
        <end position="244"/>
    </location>
</feature>
<dbReference type="EMBL" id="JBHLTC010000001">
    <property type="protein sequence ID" value="MFC0622572.1"/>
    <property type="molecule type" value="Genomic_DNA"/>
</dbReference>
<feature type="transmembrane region" description="Helical" evidence="2">
    <location>
        <begin position="134"/>
        <end position="154"/>
    </location>
</feature>
<dbReference type="Gene3D" id="1.10.3730.20">
    <property type="match status" value="1"/>
</dbReference>
<evidence type="ECO:0000313" key="3">
    <source>
        <dbReference type="EMBL" id="MFC0622572.1"/>
    </source>
</evidence>
<feature type="region of interest" description="Disordered" evidence="1">
    <location>
        <begin position="279"/>
        <end position="302"/>
    </location>
</feature>
<feature type="transmembrane region" description="Helical" evidence="2">
    <location>
        <begin position="47"/>
        <end position="69"/>
    </location>
</feature>
<keyword evidence="2" id="KW-0812">Transmembrane</keyword>
<evidence type="ECO:0000256" key="1">
    <source>
        <dbReference type="SAM" id="MobiDB-lite"/>
    </source>
</evidence>
<feature type="transmembrane region" description="Helical" evidence="2">
    <location>
        <begin position="104"/>
        <end position="122"/>
    </location>
</feature>
<feature type="compositionally biased region" description="Polar residues" evidence="1">
    <location>
        <begin position="293"/>
        <end position="302"/>
    </location>
</feature>
<feature type="transmembrane region" description="Helical" evidence="2">
    <location>
        <begin position="251"/>
        <end position="271"/>
    </location>
</feature>
<name>A0ABV6QD64_9ACTN</name>
<dbReference type="PANTHER" id="PTHR40761:SF1">
    <property type="entry name" value="CONSERVED INTEGRAL MEMBRANE ALANINE VALINE AND LEUCINE RICH PROTEIN-RELATED"/>
    <property type="match status" value="1"/>
</dbReference>
<feature type="transmembrane region" description="Helical" evidence="2">
    <location>
        <begin position="160"/>
        <end position="184"/>
    </location>
</feature>
<evidence type="ECO:0000256" key="2">
    <source>
        <dbReference type="SAM" id="Phobius"/>
    </source>
</evidence>
<keyword evidence="2" id="KW-1133">Transmembrane helix</keyword>
<proteinExistence type="predicted"/>
<evidence type="ECO:0000313" key="4">
    <source>
        <dbReference type="Proteomes" id="UP001589890"/>
    </source>
</evidence>
<comment type="caution">
    <text evidence="3">The sequence shown here is derived from an EMBL/GenBank/DDBJ whole genome shotgun (WGS) entry which is preliminary data.</text>
</comment>
<dbReference type="InterPro" id="IPR037185">
    <property type="entry name" value="EmrE-like"/>
</dbReference>
<feature type="transmembrane region" description="Helical" evidence="2">
    <location>
        <begin position="196"/>
        <end position="215"/>
    </location>
</feature>
<dbReference type="Proteomes" id="UP001589890">
    <property type="component" value="Unassembled WGS sequence"/>
</dbReference>
<dbReference type="SUPFAM" id="SSF103481">
    <property type="entry name" value="Multidrug resistance efflux transporter EmrE"/>
    <property type="match status" value="1"/>
</dbReference>
<feature type="transmembrane region" description="Helical" evidence="2">
    <location>
        <begin position="76"/>
        <end position="98"/>
    </location>
</feature>